<dbReference type="RefSeq" id="XP_034014856.1">
    <property type="nucleotide sequence ID" value="XM_034156091.1"/>
</dbReference>
<gene>
    <name evidence="2" type="ORF">DIURU_000334</name>
</gene>
<sequence length="264" mass="29420">MSPLPQTPPRPKRVTIQTTTPVESPALKRMMASPLKGSPSKSKQIKRAPKTGMHTPEYTPKRKRKFADDIFASLHHDSHHDRFNFGVLLPSPSTIGSGRVIGRKDAGHLAPSMPSPEAHHAFISKISPDFSFEEEVGTELVTPSTPGPQMITEDLVDQWHGKSFKQVDSSSEEEDDSDDDWGSEPKKPKQLKNPFVESSSSSSIVTQNKRQRRVNPFASSPVAEPVDYSTHLEMVNNRTGERKVVRLSAAQQKHKPKRLDFSNI</sequence>
<name>A0A642V076_DIURU</name>
<dbReference type="OrthoDB" id="3997968at2759"/>
<dbReference type="AlphaFoldDB" id="A0A642V076"/>
<feature type="compositionally biased region" description="Acidic residues" evidence="1">
    <location>
        <begin position="170"/>
        <end position="182"/>
    </location>
</feature>
<dbReference type="OMA" id="NYDTHME"/>
<dbReference type="EMBL" id="SWFT01000018">
    <property type="protein sequence ID" value="KAA8907924.1"/>
    <property type="molecule type" value="Genomic_DNA"/>
</dbReference>
<dbReference type="VEuPathDB" id="FungiDB:DIURU_000334"/>
<evidence type="ECO:0000256" key="1">
    <source>
        <dbReference type="SAM" id="MobiDB-lite"/>
    </source>
</evidence>
<protein>
    <submittedName>
        <fullName evidence="2">Uncharacterized protein</fullName>
    </submittedName>
</protein>
<feature type="region of interest" description="Disordered" evidence="1">
    <location>
        <begin position="163"/>
        <end position="223"/>
    </location>
</feature>
<feature type="region of interest" description="Disordered" evidence="1">
    <location>
        <begin position="1"/>
        <end position="64"/>
    </location>
</feature>
<dbReference type="Proteomes" id="UP000449547">
    <property type="component" value="Unassembled WGS sequence"/>
</dbReference>
<keyword evidence="3" id="KW-1185">Reference proteome</keyword>
<evidence type="ECO:0000313" key="3">
    <source>
        <dbReference type="Proteomes" id="UP000449547"/>
    </source>
</evidence>
<accession>A0A642V076</accession>
<reference evidence="2 3" key="1">
    <citation type="submission" date="2019-07" db="EMBL/GenBank/DDBJ databases">
        <title>Genome assembly of two rare yeast pathogens: Diutina rugosa and Trichomonascus ciferrii.</title>
        <authorList>
            <person name="Mixao V."/>
            <person name="Saus E."/>
            <person name="Hansen A."/>
            <person name="Lass-Flor C."/>
            <person name="Gabaldon T."/>
        </authorList>
    </citation>
    <scope>NUCLEOTIDE SEQUENCE [LARGE SCALE GENOMIC DNA]</scope>
    <source>
        <strain evidence="2 3">CBS 613</strain>
    </source>
</reference>
<dbReference type="GeneID" id="54778987"/>
<organism evidence="2 3">
    <name type="scientific">Diutina rugosa</name>
    <name type="common">Yeast</name>
    <name type="synonym">Candida rugosa</name>
    <dbReference type="NCBI Taxonomy" id="5481"/>
    <lineage>
        <taxon>Eukaryota</taxon>
        <taxon>Fungi</taxon>
        <taxon>Dikarya</taxon>
        <taxon>Ascomycota</taxon>
        <taxon>Saccharomycotina</taxon>
        <taxon>Pichiomycetes</taxon>
        <taxon>Debaryomycetaceae</taxon>
        <taxon>Diutina</taxon>
    </lineage>
</organism>
<evidence type="ECO:0000313" key="2">
    <source>
        <dbReference type="EMBL" id="KAA8907924.1"/>
    </source>
</evidence>
<proteinExistence type="predicted"/>
<comment type="caution">
    <text evidence="2">The sequence shown here is derived from an EMBL/GenBank/DDBJ whole genome shotgun (WGS) entry which is preliminary data.</text>
</comment>